<organism evidence="4 5">
    <name type="scientific">Chloroflexus aurantiacus (strain ATCC 29366 / DSM 635 / J-10-fl)</name>
    <dbReference type="NCBI Taxonomy" id="324602"/>
    <lineage>
        <taxon>Bacteria</taxon>
        <taxon>Bacillati</taxon>
        <taxon>Chloroflexota</taxon>
        <taxon>Chloroflexia</taxon>
        <taxon>Chloroflexales</taxon>
        <taxon>Chloroflexineae</taxon>
        <taxon>Chloroflexaceae</taxon>
        <taxon>Chloroflexus</taxon>
    </lineage>
</organism>
<dbReference type="STRING" id="324602.Caur_0406"/>
<dbReference type="RefSeq" id="WP_012256312.1">
    <property type="nucleotide sequence ID" value="NC_010175.1"/>
</dbReference>
<dbReference type="SUPFAM" id="SSF75471">
    <property type="entry name" value="YhbY-like"/>
    <property type="match status" value="1"/>
</dbReference>
<dbReference type="Proteomes" id="UP000002008">
    <property type="component" value="Chromosome"/>
</dbReference>
<dbReference type="PANTHER" id="PTHR40065:SF3">
    <property type="entry name" value="RNA-BINDING PROTEIN YHBY"/>
    <property type="match status" value="1"/>
</dbReference>
<dbReference type="AlphaFoldDB" id="A9WDQ0"/>
<evidence type="ECO:0000313" key="4">
    <source>
        <dbReference type="EMBL" id="ABY33656.1"/>
    </source>
</evidence>
<reference evidence="5" key="1">
    <citation type="journal article" date="2011" name="BMC Genomics">
        <title>Complete genome sequence of the filamentous anoxygenic phototrophic bacterium Chloroflexus aurantiacus.</title>
        <authorList>
            <person name="Tang K.H."/>
            <person name="Barry K."/>
            <person name="Chertkov O."/>
            <person name="Dalin E."/>
            <person name="Han C.S."/>
            <person name="Hauser L.J."/>
            <person name="Honchak B.M."/>
            <person name="Karbach L.E."/>
            <person name="Land M.L."/>
            <person name="Lapidus A."/>
            <person name="Larimer F.W."/>
            <person name="Mikhailova N."/>
            <person name="Pitluck S."/>
            <person name="Pierson B.K."/>
            <person name="Blankenship R.E."/>
        </authorList>
    </citation>
    <scope>NUCLEOTIDE SEQUENCE [LARGE SCALE GENOMIC DNA]</scope>
    <source>
        <strain evidence="5">ATCC 29366 / DSM 635 / J-10-fl</strain>
    </source>
</reference>
<dbReference type="PATRIC" id="fig|324602.8.peg.460"/>
<dbReference type="InterPro" id="IPR001890">
    <property type="entry name" value="RNA-binding_CRM"/>
</dbReference>
<dbReference type="SMART" id="SM01103">
    <property type="entry name" value="CRS1_YhbY"/>
    <property type="match status" value="1"/>
</dbReference>
<dbReference type="GO" id="GO:0000967">
    <property type="term" value="P:rRNA 5'-end processing"/>
    <property type="evidence" value="ECO:0000318"/>
    <property type="project" value="GO_Central"/>
</dbReference>
<dbReference type="Gene3D" id="3.30.110.60">
    <property type="entry name" value="YhbY-like"/>
    <property type="match status" value="1"/>
</dbReference>
<dbReference type="SMR" id="A9WDQ0"/>
<dbReference type="PROSITE" id="PS51295">
    <property type="entry name" value="CRM"/>
    <property type="match status" value="1"/>
</dbReference>
<sequence>MKPAQRAYLRRLAHPLPVTVMIGKNGLTEGILAKIEQELNAHELIKVRFLDHKDMKQSLTETIVSETGADLVAIIGHTAILFRQHADPTQRKIQV</sequence>
<dbReference type="InterPro" id="IPR035920">
    <property type="entry name" value="YhbY-like_sf"/>
</dbReference>
<feature type="domain" description="CRM" evidence="3">
    <location>
        <begin position="1"/>
        <end position="94"/>
    </location>
</feature>
<evidence type="ECO:0000256" key="1">
    <source>
        <dbReference type="ARBA" id="ARBA00022884"/>
    </source>
</evidence>
<dbReference type="EMBL" id="CP000909">
    <property type="protein sequence ID" value="ABY33656.1"/>
    <property type="molecule type" value="Genomic_DNA"/>
</dbReference>
<name>A9WDQ0_CHLAA</name>
<dbReference type="InterPro" id="IPR051925">
    <property type="entry name" value="RNA-binding_domain"/>
</dbReference>
<dbReference type="PANTHER" id="PTHR40065">
    <property type="entry name" value="RNA-BINDING PROTEIN YHBY"/>
    <property type="match status" value="1"/>
</dbReference>
<protein>
    <recommendedName>
        <fullName evidence="3">CRM domain-containing protein</fullName>
    </recommendedName>
</protein>
<dbReference type="GO" id="GO:0000028">
    <property type="term" value="P:ribosomal small subunit assembly"/>
    <property type="evidence" value="ECO:0000318"/>
    <property type="project" value="GO_Central"/>
</dbReference>
<dbReference type="InParanoid" id="A9WDQ0"/>
<dbReference type="eggNOG" id="COG1534">
    <property type="taxonomic scope" value="Bacteria"/>
</dbReference>
<dbReference type="KEGG" id="cau:Caur_0406"/>
<dbReference type="Pfam" id="PF01985">
    <property type="entry name" value="CRS1_YhbY"/>
    <property type="match status" value="1"/>
</dbReference>
<proteinExistence type="predicted"/>
<dbReference type="HOGENOM" id="CLU_095994_2_1_0"/>
<dbReference type="GO" id="GO:0000027">
    <property type="term" value="P:ribosomal large subunit assembly"/>
    <property type="evidence" value="ECO:0000318"/>
    <property type="project" value="GO_Central"/>
</dbReference>
<evidence type="ECO:0000259" key="3">
    <source>
        <dbReference type="PROSITE" id="PS51295"/>
    </source>
</evidence>
<dbReference type="GO" id="GO:0003723">
    <property type="term" value="F:RNA binding"/>
    <property type="evidence" value="ECO:0007669"/>
    <property type="project" value="UniProtKB-UniRule"/>
</dbReference>
<keyword evidence="1 2" id="KW-0694">RNA-binding</keyword>
<dbReference type="GO" id="GO:0005829">
    <property type="term" value="C:cytosol"/>
    <property type="evidence" value="ECO:0000318"/>
    <property type="project" value="GO_Central"/>
</dbReference>
<accession>A9WDQ0</accession>
<dbReference type="FunCoup" id="A9WDQ0">
    <property type="interactions" value="68"/>
</dbReference>
<dbReference type="GO" id="GO:1990275">
    <property type="term" value="F:preribosome binding"/>
    <property type="evidence" value="ECO:0000318"/>
    <property type="project" value="GO_Central"/>
</dbReference>
<dbReference type="EnsemblBacteria" id="ABY33656">
    <property type="protein sequence ID" value="ABY33656"/>
    <property type="gene ID" value="Caur_0406"/>
</dbReference>
<gene>
    <name evidence="4" type="ordered locus">Caur_0406</name>
</gene>
<evidence type="ECO:0000313" key="5">
    <source>
        <dbReference type="Proteomes" id="UP000002008"/>
    </source>
</evidence>
<evidence type="ECO:0000256" key="2">
    <source>
        <dbReference type="PROSITE-ProRule" id="PRU00626"/>
    </source>
</evidence>
<keyword evidence="5" id="KW-1185">Reference proteome</keyword>